<proteinExistence type="inferred from homology"/>
<keyword evidence="8" id="KW-1185">Reference proteome</keyword>
<feature type="domain" description="RNA polymerase sigma-70 region 2" evidence="5">
    <location>
        <begin position="27"/>
        <end position="92"/>
    </location>
</feature>
<evidence type="ECO:0008006" key="9">
    <source>
        <dbReference type="Google" id="ProtNLM"/>
    </source>
</evidence>
<dbReference type="InterPro" id="IPR013324">
    <property type="entry name" value="RNA_pol_sigma_r3/r4-like"/>
</dbReference>
<dbReference type="InterPro" id="IPR013325">
    <property type="entry name" value="RNA_pol_sigma_r2"/>
</dbReference>
<dbReference type="InterPro" id="IPR036388">
    <property type="entry name" value="WH-like_DNA-bd_sf"/>
</dbReference>
<reference evidence="8" key="1">
    <citation type="journal article" date="2019" name="Int. J. Syst. Evol. Microbiol.">
        <title>The Global Catalogue of Microorganisms (GCM) 10K type strain sequencing project: providing services to taxonomists for standard genome sequencing and annotation.</title>
        <authorList>
            <consortium name="The Broad Institute Genomics Platform"/>
            <consortium name="The Broad Institute Genome Sequencing Center for Infectious Disease"/>
            <person name="Wu L."/>
            <person name="Ma J."/>
        </authorList>
    </citation>
    <scope>NUCLEOTIDE SEQUENCE [LARGE SCALE GENOMIC DNA]</scope>
    <source>
        <strain evidence="8">JCM 9377</strain>
    </source>
</reference>
<dbReference type="EMBL" id="BAAAUV010000010">
    <property type="protein sequence ID" value="GAA3219070.1"/>
    <property type="molecule type" value="Genomic_DNA"/>
</dbReference>
<dbReference type="Gene3D" id="1.10.10.10">
    <property type="entry name" value="Winged helix-like DNA-binding domain superfamily/Winged helix DNA-binding domain"/>
    <property type="match status" value="1"/>
</dbReference>
<evidence type="ECO:0000256" key="2">
    <source>
        <dbReference type="ARBA" id="ARBA00023015"/>
    </source>
</evidence>
<dbReference type="InterPro" id="IPR013249">
    <property type="entry name" value="RNA_pol_sigma70_r4_t2"/>
</dbReference>
<dbReference type="CDD" id="cd06171">
    <property type="entry name" value="Sigma70_r4"/>
    <property type="match status" value="1"/>
</dbReference>
<keyword evidence="2" id="KW-0805">Transcription regulation</keyword>
<dbReference type="InterPro" id="IPR039425">
    <property type="entry name" value="RNA_pol_sigma-70-like"/>
</dbReference>
<gene>
    <name evidence="7" type="ORF">GCM10010468_42920</name>
</gene>
<dbReference type="SUPFAM" id="SSF88946">
    <property type="entry name" value="Sigma2 domain of RNA polymerase sigma factors"/>
    <property type="match status" value="1"/>
</dbReference>
<sequence length="173" mass="19615">MHKFSGDQARLEERLHRGEEGALAECYARFGPMVRRYARWWVPADAADDVAQAVFVELWRCRGAYDPGLSLEAWLMGITRKRAIDQLRAESRHSRRKVPLVERDGAFDGTSAVELARDVRCALARLPRPQREAIELAHFGQLTQREIAARLDVPLGTVKARTARGLRKLGELL</sequence>
<dbReference type="Gene3D" id="1.10.1740.10">
    <property type="match status" value="1"/>
</dbReference>
<evidence type="ECO:0000256" key="4">
    <source>
        <dbReference type="ARBA" id="ARBA00023163"/>
    </source>
</evidence>
<dbReference type="InterPro" id="IPR007627">
    <property type="entry name" value="RNA_pol_sigma70_r2"/>
</dbReference>
<dbReference type="Pfam" id="PF08281">
    <property type="entry name" value="Sigma70_r4_2"/>
    <property type="match status" value="1"/>
</dbReference>
<feature type="domain" description="RNA polymerase sigma factor 70 region 4 type 2" evidence="6">
    <location>
        <begin position="118"/>
        <end position="169"/>
    </location>
</feature>
<evidence type="ECO:0000256" key="1">
    <source>
        <dbReference type="ARBA" id="ARBA00010641"/>
    </source>
</evidence>
<organism evidence="7 8">
    <name type="scientific">Actinocorallia longicatena</name>
    <dbReference type="NCBI Taxonomy" id="111803"/>
    <lineage>
        <taxon>Bacteria</taxon>
        <taxon>Bacillati</taxon>
        <taxon>Actinomycetota</taxon>
        <taxon>Actinomycetes</taxon>
        <taxon>Streptosporangiales</taxon>
        <taxon>Thermomonosporaceae</taxon>
        <taxon>Actinocorallia</taxon>
    </lineage>
</organism>
<comment type="caution">
    <text evidence="7">The sequence shown here is derived from an EMBL/GenBank/DDBJ whole genome shotgun (WGS) entry which is preliminary data.</text>
</comment>
<dbReference type="PANTHER" id="PTHR43133">
    <property type="entry name" value="RNA POLYMERASE ECF-TYPE SIGMA FACTO"/>
    <property type="match status" value="1"/>
</dbReference>
<evidence type="ECO:0000313" key="7">
    <source>
        <dbReference type="EMBL" id="GAA3219070.1"/>
    </source>
</evidence>
<keyword evidence="4" id="KW-0804">Transcription</keyword>
<dbReference type="PANTHER" id="PTHR43133:SF62">
    <property type="entry name" value="RNA POLYMERASE SIGMA FACTOR SIGZ"/>
    <property type="match status" value="1"/>
</dbReference>
<evidence type="ECO:0000313" key="8">
    <source>
        <dbReference type="Proteomes" id="UP001501237"/>
    </source>
</evidence>
<dbReference type="RefSeq" id="WP_344831093.1">
    <property type="nucleotide sequence ID" value="NZ_BAAAUV010000010.1"/>
</dbReference>
<evidence type="ECO:0000256" key="3">
    <source>
        <dbReference type="ARBA" id="ARBA00023082"/>
    </source>
</evidence>
<dbReference type="SUPFAM" id="SSF88659">
    <property type="entry name" value="Sigma3 and sigma4 domains of RNA polymerase sigma factors"/>
    <property type="match status" value="1"/>
</dbReference>
<evidence type="ECO:0000259" key="6">
    <source>
        <dbReference type="Pfam" id="PF08281"/>
    </source>
</evidence>
<evidence type="ECO:0000259" key="5">
    <source>
        <dbReference type="Pfam" id="PF04542"/>
    </source>
</evidence>
<dbReference type="Proteomes" id="UP001501237">
    <property type="component" value="Unassembled WGS sequence"/>
</dbReference>
<protein>
    <recommendedName>
        <fullName evidence="9">RNA polymerase sigma-70 factor (ECF subfamily)</fullName>
    </recommendedName>
</protein>
<name>A0ABP6QC60_9ACTN</name>
<keyword evidence="3" id="KW-0731">Sigma factor</keyword>
<accession>A0ABP6QC60</accession>
<comment type="similarity">
    <text evidence="1">Belongs to the sigma-70 factor family. ECF subfamily.</text>
</comment>
<dbReference type="Pfam" id="PF04542">
    <property type="entry name" value="Sigma70_r2"/>
    <property type="match status" value="1"/>
</dbReference>
<dbReference type="NCBIfam" id="TIGR02937">
    <property type="entry name" value="sigma70-ECF"/>
    <property type="match status" value="1"/>
</dbReference>
<dbReference type="InterPro" id="IPR014284">
    <property type="entry name" value="RNA_pol_sigma-70_dom"/>
</dbReference>